<keyword evidence="3" id="KW-1185">Reference proteome</keyword>
<protein>
    <submittedName>
        <fullName evidence="2">Altered inheritance of mitochondria protein 9, mitochondrial</fullName>
    </submittedName>
</protein>
<organism evidence="2 3">
    <name type="scientific">Lachnellula cervina</name>
    <dbReference type="NCBI Taxonomy" id="1316786"/>
    <lineage>
        <taxon>Eukaryota</taxon>
        <taxon>Fungi</taxon>
        <taxon>Dikarya</taxon>
        <taxon>Ascomycota</taxon>
        <taxon>Pezizomycotina</taxon>
        <taxon>Leotiomycetes</taxon>
        <taxon>Helotiales</taxon>
        <taxon>Lachnaceae</taxon>
        <taxon>Lachnellula</taxon>
    </lineage>
</organism>
<dbReference type="OrthoDB" id="2831558at2759"/>
<proteinExistence type="predicted"/>
<gene>
    <name evidence="2" type="primary">AIM9_3</name>
    <name evidence="2" type="ORF">LCER1_G007043</name>
</gene>
<accession>A0A7D8ULP3</accession>
<dbReference type="EMBL" id="QGMG01000757">
    <property type="protein sequence ID" value="TVY51693.1"/>
    <property type="molecule type" value="Genomic_DNA"/>
</dbReference>
<dbReference type="SUPFAM" id="SSF56112">
    <property type="entry name" value="Protein kinase-like (PK-like)"/>
    <property type="match status" value="1"/>
</dbReference>
<dbReference type="AlphaFoldDB" id="A0A7D8ULP3"/>
<comment type="caution">
    <text evidence="2">The sequence shown here is derived from an EMBL/GenBank/DDBJ whole genome shotgun (WGS) entry which is preliminary data.</text>
</comment>
<dbReference type="Proteomes" id="UP000481288">
    <property type="component" value="Unassembled WGS sequence"/>
</dbReference>
<feature type="non-terminal residue" evidence="2">
    <location>
        <position position="1"/>
    </location>
</feature>
<dbReference type="InterPro" id="IPR002575">
    <property type="entry name" value="Aminoglycoside_PTrfase"/>
</dbReference>
<feature type="domain" description="Aminoglycoside phosphotransferase" evidence="1">
    <location>
        <begin position="106"/>
        <end position="379"/>
    </location>
</feature>
<sequence length="567" mass="64327">VYRTMCTAPVLRKAVEDGSDKTAFRIIGRASGMVVWLLSFPSHNVTHYCLDRMSPRNLLYDIADSILAPSWMWQLRLLVVELNHMLMDDRLILGTKVLKCIEGQFNKAFFMTMDNGLQVLVKIPNPNAGSAFYTTASEVATRNFVREFLNFPVPRILTYSLDASNPVGVEYIIEEKAVGEPLGNLWHNWPRESQLSLVTELVDLEAKLASVSFHSHGCIYYKADLETKGVRNQSLEATYNSLGDPLKKLDPSIMAKFALGPLIQAVLWEGERATMALDQGPWQSAVDYMMALGMNEIRWTEACAAPQMNYHRPIDTPELPDEYLSLLKRYLTLIPYLPPLFPRDLQSKTLFHQDLHLDNIFVDPDTKKITHIIDWQGTAISEIFFQHRVPAMLPPLGGYASVPETKSQGSGMGTCSGKSGDILDHYQTLTRTKNPLRWAAINHPHKSILQAVYLVSGAWSRNDVFAFRHALITIAAHWKHICQNSTTCPISFTAQELELHNEEMEVLEELGTVLHLLQDQNLISVGGRVLREDYEGARAVNRHVKKMFVDMAEDEQQRTLFEKIWPY</sequence>
<dbReference type="PANTHER" id="PTHR36091">
    <property type="entry name" value="ALTERED INHERITANCE OF MITOCHONDRIA PROTEIN 9, MITOCHONDRIAL"/>
    <property type="match status" value="1"/>
</dbReference>
<reference evidence="2 3" key="1">
    <citation type="submission" date="2018-05" db="EMBL/GenBank/DDBJ databases">
        <title>Whole genome sequencing for identification of molecular markers to develop diagnostic detection tools for the regulated plant pathogen Lachnellula willkommii.</title>
        <authorList>
            <person name="Giroux E."/>
            <person name="Bilodeau G."/>
        </authorList>
    </citation>
    <scope>NUCLEOTIDE SEQUENCE [LARGE SCALE GENOMIC DNA]</scope>
    <source>
        <strain evidence="2 3">CBS 625.97</strain>
    </source>
</reference>
<evidence type="ECO:0000313" key="2">
    <source>
        <dbReference type="EMBL" id="TVY51693.1"/>
    </source>
</evidence>
<evidence type="ECO:0000259" key="1">
    <source>
        <dbReference type="Pfam" id="PF01636"/>
    </source>
</evidence>
<dbReference type="Pfam" id="PF01636">
    <property type="entry name" value="APH"/>
    <property type="match status" value="1"/>
</dbReference>
<dbReference type="PANTHER" id="PTHR36091:SF2">
    <property type="entry name" value="AMINOGLYCOSIDE PHOSPHOTRANSFERASE DOMAIN-CONTAINING PROTEIN"/>
    <property type="match status" value="1"/>
</dbReference>
<evidence type="ECO:0000313" key="3">
    <source>
        <dbReference type="Proteomes" id="UP000481288"/>
    </source>
</evidence>
<dbReference type="InterPro" id="IPR051035">
    <property type="entry name" value="Mito_inheritance_9"/>
</dbReference>
<dbReference type="Gene3D" id="3.90.1200.10">
    <property type="match status" value="1"/>
</dbReference>
<dbReference type="GO" id="GO:0005739">
    <property type="term" value="C:mitochondrion"/>
    <property type="evidence" value="ECO:0007669"/>
    <property type="project" value="TreeGrafter"/>
</dbReference>
<dbReference type="InterPro" id="IPR011009">
    <property type="entry name" value="Kinase-like_dom_sf"/>
</dbReference>
<name>A0A7D8ULP3_9HELO</name>